<evidence type="ECO:0000313" key="1">
    <source>
        <dbReference type="EMBL" id="MBW31066.1"/>
    </source>
</evidence>
<accession>A0A2M3ZR83</accession>
<dbReference type="EMBL" id="GGFM01010315">
    <property type="protein sequence ID" value="MBW31066.1"/>
    <property type="molecule type" value="Transcribed_RNA"/>
</dbReference>
<sequence length="111" mass="11738">MLVFIMARHSSARVSALFRPLSSIVLIDDTAALPVPCVTEFGSLPSVELSALLVASGSSSSNHLLRDDDDFHCDDSARCSANHGAAVVGTTFNARRSAALFGGERWGTQQC</sequence>
<name>A0A2M3ZR83_9DIPT</name>
<dbReference type="AlphaFoldDB" id="A0A2M3ZR83"/>
<proteinExistence type="predicted"/>
<protein>
    <submittedName>
        <fullName evidence="1">Putative secreted peptide</fullName>
    </submittedName>
</protein>
<organism evidence="1">
    <name type="scientific">Anopheles braziliensis</name>
    <dbReference type="NCBI Taxonomy" id="58242"/>
    <lineage>
        <taxon>Eukaryota</taxon>
        <taxon>Metazoa</taxon>
        <taxon>Ecdysozoa</taxon>
        <taxon>Arthropoda</taxon>
        <taxon>Hexapoda</taxon>
        <taxon>Insecta</taxon>
        <taxon>Pterygota</taxon>
        <taxon>Neoptera</taxon>
        <taxon>Endopterygota</taxon>
        <taxon>Diptera</taxon>
        <taxon>Nematocera</taxon>
        <taxon>Culicoidea</taxon>
        <taxon>Culicidae</taxon>
        <taxon>Anophelinae</taxon>
        <taxon>Anopheles</taxon>
    </lineage>
</organism>
<reference evidence="1" key="1">
    <citation type="submission" date="2018-01" db="EMBL/GenBank/DDBJ databases">
        <title>An insight into the sialome of Amazonian anophelines.</title>
        <authorList>
            <person name="Ribeiro J.M."/>
            <person name="Scarpassa V."/>
            <person name="Calvo E."/>
        </authorList>
    </citation>
    <scope>NUCLEOTIDE SEQUENCE</scope>
    <source>
        <tissue evidence="1">Salivary glands</tissue>
    </source>
</reference>